<dbReference type="GO" id="GO:0016887">
    <property type="term" value="F:ATP hydrolysis activity"/>
    <property type="evidence" value="ECO:0007669"/>
    <property type="project" value="InterPro"/>
</dbReference>
<comment type="caution">
    <text evidence="2">The sequence shown here is derived from an EMBL/GenBank/DDBJ whole genome shotgun (WGS) entry which is preliminary data.</text>
</comment>
<sequence>MAMAAKSWDQLLSQGQKQKLVLARILLLRPGLLFLDEATSALDTQAAYAFLQTITDRFRDATVIAVMHDVSPIQ</sequence>
<dbReference type="PANTHER" id="PTHR43394">
    <property type="entry name" value="ATP-DEPENDENT PERMEASE MDL1, MITOCHONDRIAL"/>
    <property type="match status" value="1"/>
</dbReference>
<dbReference type="PANTHER" id="PTHR43394:SF1">
    <property type="entry name" value="ATP-BINDING CASSETTE SUB-FAMILY B MEMBER 10, MITOCHONDRIAL"/>
    <property type="match status" value="1"/>
</dbReference>
<dbReference type="InterPro" id="IPR039421">
    <property type="entry name" value="Type_1_exporter"/>
</dbReference>
<evidence type="ECO:0000313" key="2">
    <source>
        <dbReference type="EMBL" id="TBF05148.1"/>
    </source>
</evidence>
<geneLocation type="plasmid" evidence="2">
    <name>pSM42_Rh02_Rh04</name>
</geneLocation>
<proteinExistence type="predicted"/>
<dbReference type="SUPFAM" id="SSF52540">
    <property type="entry name" value="P-loop containing nucleoside triphosphate hydrolases"/>
    <property type="match status" value="1"/>
</dbReference>
<dbReference type="Gene3D" id="3.40.50.300">
    <property type="entry name" value="P-loop containing nucleotide triphosphate hydrolases"/>
    <property type="match status" value="1"/>
</dbReference>
<name>A0AAE8Q5T6_9HYPH</name>
<accession>A0AAE8Q5T6</accession>
<dbReference type="GO" id="GO:0015421">
    <property type="term" value="F:ABC-type oligopeptide transporter activity"/>
    <property type="evidence" value="ECO:0007669"/>
    <property type="project" value="TreeGrafter"/>
</dbReference>
<keyword evidence="2" id="KW-0067">ATP-binding</keyword>
<dbReference type="InterPro" id="IPR027417">
    <property type="entry name" value="P-loop_NTPase"/>
</dbReference>
<reference evidence="2 3" key="1">
    <citation type="submission" date="2019-02" db="EMBL/GenBank/DDBJ databases">
        <title>The genomic architecture of introgression among sibling species of bacteria.</title>
        <authorList>
            <person name="Cavassim M.I.A."/>
            <person name="Moeskjaer S."/>
            <person name="Moslemi C."/>
            <person name="Fields B."/>
            <person name="Bachmann A."/>
            <person name="Vilhjalmsson B."/>
            <person name="Schierup M.H."/>
            <person name="Young J.P.W."/>
            <person name="Andersen S.U."/>
        </authorList>
    </citation>
    <scope>NUCLEOTIDE SEQUENCE [LARGE SCALE GENOMIC DNA]</scope>
    <source>
        <strain evidence="2 3">SM42</strain>
        <plasmid evidence="2">pSM42_Rh02_Rh04</plasmid>
    </source>
</reference>
<dbReference type="GO" id="GO:0005524">
    <property type="term" value="F:ATP binding"/>
    <property type="evidence" value="ECO:0007669"/>
    <property type="project" value="UniProtKB-KW"/>
</dbReference>
<dbReference type="EMBL" id="SIKX01000003">
    <property type="protein sequence ID" value="TBF05148.1"/>
    <property type="molecule type" value="Genomic_DNA"/>
</dbReference>
<feature type="domain" description="ABC transporter" evidence="1">
    <location>
        <begin position="10"/>
        <end position="40"/>
    </location>
</feature>
<gene>
    <name evidence="2" type="ORF">ELG94_31125</name>
</gene>
<dbReference type="Pfam" id="PF00005">
    <property type="entry name" value="ABC_tran"/>
    <property type="match status" value="1"/>
</dbReference>
<dbReference type="InterPro" id="IPR003439">
    <property type="entry name" value="ABC_transporter-like_ATP-bd"/>
</dbReference>
<evidence type="ECO:0000259" key="1">
    <source>
        <dbReference type="Pfam" id="PF00005"/>
    </source>
</evidence>
<dbReference type="Proteomes" id="UP000291892">
    <property type="component" value="Unassembled WGS sequence"/>
</dbReference>
<keyword evidence="2" id="KW-0547">Nucleotide-binding</keyword>
<protein>
    <submittedName>
        <fullName evidence="2">ATP-binding cassette domain-containing protein</fullName>
    </submittedName>
</protein>
<dbReference type="AlphaFoldDB" id="A0AAE8Q5T6"/>
<evidence type="ECO:0000313" key="3">
    <source>
        <dbReference type="Proteomes" id="UP000291892"/>
    </source>
</evidence>
<keyword evidence="2" id="KW-0614">Plasmid</keyword>
<organism evidence="2 3">
    <name type="scientific">Rhizobium ruizarguesonis</name>
    <dbReference type="NCBI Taxonomy" id="2081791"/>
    <lineage>
        <taxon>Bacteria</taxon>
        <taxon>Pseudomonadati</taxon>
        <taxon>Pseudomonadota</taxon>
        <taxon>Alphaproteobacteria</taxon>
        <taxon>Hyphomicrobiales</taxon>
        <taxon>Rhizobiaceae</taxon>
        <taxon>Rhizobium/Agrobacterium group</taxon>
        <taxon>Rhizobium</taxon>
    </lineage>
</organism>